<evidence type="ECO:0000313" key="1">
    <source>
        <dbReference type="EMBL" id="MFC5914680.1"/>
    </source>
</evidence>
<proteinExistence type="predicted"/>
<sequence length="91" mass="9770">MAMSVSLAAPSAYASSEMTASDVGGFITDGDHVHVSSTPPVTASAHGWWRDPLGKHKNVKAKVTIWLQTKHGRTWKTVADGSMPVGAQRRR</sequence>
<dbReference type="RefSeq" id="WP_344517670.1">
    <property type="nucleotide sequence ID" value="NZ_BAAATU010000076.1"/>
</dbReference>
<evidence type="ECO:0000313" key="2">
    <source>
        <dbReference type="Proteomes" id="UP001596200"/>
    </source>
</evidence>
<organism evidence="1 2">
    <name type="scientific">Streptomyces pulveraceus</name>
    <dbReference type="NCBI Taxonomy" id="68258"/>
    <lineage>
        <taxon>Bacteria</taxon>
        <taxon>Bacillati</taxon>
        <taxon>Actinomycetota</taxon>
        <taxon>Actinomycetes</taxon>
        <taxon>Kitasatosporales</taxon>
        <taxon>Streptomycetaceae</taxon>
        <taxon>Streptomyces</taxon>
    </lineage>
</organism>
<name>A0ABW1GLH8_9ACTN</name>
<protein>
    <submittedName>
        <fullName evidence="1">Uncharacterized protein</fullName>
    </submittedName>
</protein>
<accession>A0ABW1GLH8</accession>
<keyword evidence="2" id="KW-1185">Reference proteome</keyword>
<dbReference type="EMBL" id="JBHSPU010000014">
    <property type="protein sequence ID" value="MFC5914680.1"/>
    <property type="molecule type" value="Genomic_DNA"/>
</dbReference>
<gene>
    <name evidence="1" type="ORF">ACFP1B_14745</name>
</gene>
<comment type="caution">
    <text evidence="1">The sequence shown here is derived from an EMBL/GenBank/DDBJ whole genome shotgun (WGS) entry which is preliminary data.</text>
</comment>
<dbReference type="Proteomes" id="UP001596200">
    <property type="component" value="Unassembled WGS sequence"/>
</dbReference>
<reference evidence="2" key="1">
    <citation type="journal article" date="2019" name="Int. J. Syst. Evol. Microbiol.">
        <title>The Global Catalogue of Microorganisms (GCM) 10K type strain sequencing project: providing services to taxonomists for standard genome sequencing and annotation.</title>
        <authorList>
            <consortium name="The Broad Institute Genomics Platform"/>
            <consortium name="The Broad Institute Genome Sequencing Center for Infectious Disease"/>
            <person name="Wu L."/>
            <person name="Ma J."/>
        </authorList>
    </citation>
    <scope>NUCLEOTIDE SEQUENCE [LARGE SCALE GENOMIC DNA]</scope>
    <source>
        <strain evidence="2">JCM 4147</strain>
    </source>
</reference>